<name>A0ACC0KRL2_CHOFU</name>
<dbReference type="EMBL" id="CM046123">
    <property type="protein sequence ID" value="KAI8439132.1"/>
    <property type="molecule type" value="Genomic_DNA"/>
</dbReference>
<protein>
    <submittedName>
        <fullName evidence="1">Uncharacterized protein</fullName>
    </submittedName>
</protein>
<proteinExistence type="predicted"/>
<sequence>MRWGEKETCQFVKLYLGHRLLWDAKLPAYKSKPERHKAYSQIIADFRATTGISLNEPEVKTKVKNLRSTYVQEIAKIRKRSGPDSVFKPSIKWFSAWHKCFSRTSRKSLSTDDNTYDVDETADDSCQKIWVDQDDEVDEHDNSNSDPFVTEQDNFLLVLKPEPDESLIKHETLNSSYKKKKKFKHSTSTDNSDRSYRGSIDPEVATKEDEFDIYGKYIASQLRKMELQKALRLQLEIQSLVSEARISDISGP</sequence>
<reference evidence="1 2" key="1">
    <citation type="journal article" date="2022" name="Genome Biol. Evol.">
        <title>The Spruce Budworm Genome: Reconstructing the Evolutionary History of Antifreeze Proteins.</title>
        <authorList>
            <person name="Beliveau C."/>
            <person name="Gagne P."/>
            <person name="Picq S."/>
            <person name="Vernygora O."/>
            <person name="Keeling C.I."/>
            <person name="Pinkney K."/>
            <person name="Doucet D."/>
            <person name="Wen F."/>
            <person name="Johnston J.S."/>
            <person name="Maaroufi H."/>
            <person name="Boyle B."/>
            <person name="Laroche J."/>
            <person name="Dewar K."/>
            <person name="Juretic N."/>
            <person name="Blackburn G."/>
            <person name="Nisole A."/>
            <person name="Brunet B."/>
            <person name="Brandao M."/>
            <person name="Lumley L."/>
            <person name="Duan J."/>
            <person name="Quan G."/>
            <person name="Lucarotti C.J."/>
            <person name="Roe A.D."/>
            <person name="Sperling F.A.H."/>
            <person name="Levesque R.C."/>
            <person name="Cusson M."/>
        </authorList>
    </citation>
    <scope>NUCLEOTIDE SEQUENCE [LARGE SCALE GENOMIC DNA]</scope>
    <source>
        <strain evidence="1">Glfc:IPQL:Cfum</strain>
    </source>
</reference>
<gene>
    <name evidence="1" type="ORF">MSG28_012990</name>
</gene>
<evidence type="ECO:0000313" key="2">
    <source>
        <dbReference type="Proteomes" id="UP001064048"/>
    </source>
</evidence>
<evidence type="ECO:0000313" key="1">
    <source>
        <dbReference type="EMBL" id="KAI8439132.1"/>
    </source>
</evidence>
<comment type="caution">
    <text evidence="1">The sequence shown here is derived from an EMBL/GenBank/DDBJ whole genome shotgun (WGS) entry which is preliminary data.</text>
</comment>
<accession>A0ACC0KRL2</accession>
<dbReference type="Proteomes" id="UP001064048">
    <property type="component" value="Chromosome 23"/>
</dbReference>
<organism evidence="1 2">
    <name type="scientific">Choristoneura fumiferana</name>
    <name type="common">Spruce budworm moth</name>
    <name type="synonym">Archips fumiferana</name>
    <dbReference type="NCBI Taxonomy" id="7141"/>
    <lineage>
        <taxon>Eukaryota</taxon>
        <taxon>Metazoa</taxon>
        <taxon>Ecdysozoa</taxon>
        <taxon>Arthropoda</taxon>
        <taxon>Hexapoda</taxon>
        <taxon>Insecta</taxon>
        <taxon>Pterygota</taxon>
        <taxon>Neoptera</taxon>
        <taxon>Endopterygota</taxon>
        <taxon>Lepidoptera</taxon>
        <taxon>Glossata</taxon>
        <taxon>Ditrysia</taxon>
        <taxon>Tortricoidea</taxon>
        <taxon>Tortricidae</taxon>
        <taxon>Tortricinae</taxon>
        <taxon>Choristoneura</taxon>
    </lineage>
</organism>
<keyword evidence="2" id="KW-1185">Reference proteome</keyword>